<dbReference type="Gene3D" id="1.10.10.10">
    <property type="entry name" value="Winged helix-like DNA-binding domain superfamily/Winged helix DNA-binding domain"/>
    <property type="match status" value="1"/>
</dbReference>
<dbReference type="InterPro" id="IPR036388">
    <property type="entry name" value="WH-like_DNA-bd_sf"/>
</dbReference>
<evidence type="ECO:0000256" key="2">
    <source>
        <dbReference type="PROSITE-ProRule" id="PRU00169"/>
    </source>
</evidence>
<name>A0A1X9LHL6_9MICO</name>
<dbReference type="Proteomes" id="UP000192775">
    <property type="component" value="Chromosome"/>
</dbReference>
<dbReference type="PROSITE" id="PS50043">
    <property type="entry name" value="HTH_LUXR_2"/>
    <property type="match status" value="1"/>
</dbReference>
<dbReference type="GO" id="GO:0000160">
    <property type="term" value="P:phosphorelay signal transduction system"/>
    <property type="evidence" value="ECO:0007669"/>
    <property type="project" value="InterPro"/>
</dbReference>
<sequence>MPAPLRLAIIDDHRMLLAALSEWVRSSAEDVEVVAAVASWPDLLAHPAFPVDVALLDLDLRDGLPVVVKLRALHTAGVAVVVMSTYSEPAIVRDALASGALGYLLKSEDASTIVEAVRTAAAGGSFLSPRLTAALEASTASDLVLSDQERRVMALYGSGRSVEQVASALHVSSETVRSHLKRIRDKHRRAGIDVSSKMALRARALSEGLLADD</sequence>
<dbReference type="InterPro" id="IPR000792">
    <property type="entry name" value="Tscrpt_reg_LuxR_C"/>
</dbReference>
<dbReference type="SUPFAM" id="SSF52172">
    <property type="entry name" value="CheY-like"/>
    <property type="match status" value="1"/>
</dbReference>
<dbReference type="GO" id="GO:0003677">
    <property type="term" value="F:DNA binding"/>
    <property type="evidence" value="ECO:0007669"/>
    <property type="project" value="UniProtKB-KW"/>
</dbReference>
<dbReference type="SUPFAM" id="SSF46894">
    <property type="entry name" value="C-terminal effector domain of the bipartite response regulators"/>
    <property type="match status" value="1"/>
</dbReference>
<reference evidence="5 6" key="1">
    <citation type="submission" date="2017-04" db="EMBL/GenBank/DDBJ databases">
        <authorList>
            <person name="Afonso C.L."/>
            <person name="Miller P.J."/>
            <person name="Scott M.A."/>
            <person name="Spackman E."/>
            <person name="Goraichik I."/>
            <person name="Dimitrov K.M."/>
            <person name="Suarez D.L."/>
            <person name="Swayne D.E."/>
        </authorList>
    </citation>
    <scope>NUCLEOTIDE SEQUENCE [LARGE SCALE GENOMIC DNA]</scope>
    <source>
        <strain evidence="6">XA(T)</strain>
    </source>
</reference>
<organism evidence="5 6">
    <name type="scientific">Cnuibacter physcomitrellae</name>
    <dbReference type="NCBI Taxonomy" id="1619308"/>
    <lineage>
        <taxon>Bacteria</taxon>
        <taxon>Bacillati</taxon>
        <taxon>Actinomycetota</taxon>
        <taxon>Actinomycetes</taxon>
        <taxon>Micrococcales</taxon>
        <taxon>Microbacteriaceae</taxon>
        <taxon>Cnuibacter</taxon>
    </lineage>
</organism>
<dbReference type="InterPro" id="IPR001789">
    <property type="entry name" value="Sig_transdc_resp-reg_receiver"/>
</dbReference>
<feature type="domain" description="HTH luxR-type" evidence="3">
    <location>
        <begin position="138"/>
        <end position="208"/>
    </location>
</feature>
<dbReference type="InterPro" id="IPR016032">
    <property type="entry name" value="Sig_transdc_resp-reg_C-effctor"/>
</dbReference>
<dbReference type="PROSITE" id="PS50110">
    <property type="entry name" value="RESPONSE_REGULATORY"/>
    <property type="match status" value="1"/>
</dbReference>
<dbReference type="SMART" id="SM00448">
    <property type="entry name" value="REC"/>
    <property type="match status" value="1"/>
</dbReference>
<evidence type="ECO:0000313" key="6">
    <source>
        <dbReference type="Proteomes" id="UP000192775"/>
    </source>
</evidence>
<dbReference type="GO" id="GO:0006355">
    <property type="term" value="P:regulation of DNA-templated transcription"/>
    <property type="evidence" value="ECO:0007669"/>
    <property type="project" value="InterPro"/>
</dbReference>
<keyword evidence="1" id="KW-0238">DNA-binding</keyword>
<dbReference type="Gene3D" id="3.40.50.2300">
    <property type="match status" value="1"/>
</dbReference>
<dbReference type="Pfam" id="PF00072">
    <property type="entry name" value="Response_reg"/>
    <property type="match status" value="1"/>
</dbReference>
<protein>
    <submittedName>
        <fullName evidence="5">LuxR family transcriptional regulator</fullName>
    </submittedName>
</protein>
<dbReference type="STRING" id="1619308.B5808_05180"/>
<evidence type="ECO:0000259" key="3">
    <source>
        <dbReference type="PROSITE" id="PS50043"/>
    </source>
</evidence>
<dbReference type="SMART" id="SM00421">
    <property type="entry name" value="HTH_LUXR"/>
    <property type="match status" value="1"/>
</dbReference>
<dbReference type="PANTHER" id="PTHR43214">
    <property type="entry name" value="TWO-COMPONENT RESPONSE REGULATOR"/>
    <property type="match status" value="1"/>
</dbReference>
<evidence type="ECO:0000259" key="4">
    <source>
        <dbReference type="PROSITE" id="PS50110"/>
    </source>
</evidence>
<keyword evidence="2" id="KW-0597">Phosphoprotein</keyword>
<evidence type="ECO:0000313" key="5">
    <source>
        <dbReference type="EMBL" id="ARJ04685.1"/>
    </source>
</evidence>
<gene>
    <name evidence="5" type="ORF">B5808_05180</name>
</gene>
<dbReference type="RefSeq" id="WP_085018823.1">
    <property type="nucleotide sequence ID" value="NZ_BMHD01000002.1"/>
</dbReference>
<dbReference type="AlphaFoldDB" id="A0A1X9LHL6"/>
<evidence type="ECO:0000256" key="1">
    <source>
        <dbReference type="ARBA" id="ARBA00023125"/>
    </source>
</evidence>
<dbReference type="KEGG" id="cphy:B5808_05180"/>
<dbReference type="InterPro" id="IPR011006">
    <property type="entry name" value="CheY-like_superfamily"/>
</dbReference>
<dbReference type="PRINTS" id="PR00038">
    <property type="entry name" value="HTHLUXR"/>
</dbReference>
<dbReference type="EMBL" id="CP020715">
    <property type="protein sequence ID" value="ARJ04685.1"/>
    <property type="molecule type" value="Genomic_DNA"/>
</dbReference>
<keyword evidence="6" id="KW-1185">Reference proteome</keyword>
<feature type="modified residue" description="4-aspartylphosphate" evidence="2">
    <location>
        <position position="57"/>
    </location>
</feature>
<dbReference type="PROSITE" id="PS00622">
    <property type="entry name" value="HTH_LUXR_1"/>
    <property type="match status" value="1"/>
</dbReference>
<feature type="domain" description="Response regulatory" evidence="4">
    <location>
        <begin position="6"/>
        <end position="121"/>
    </location>
</feature>
<proteinExistence type="predicted"/>
<dbReference type="Pfam" id="PF00196">
    <property type="entry name" value="GerE"/>
    <property type="match status" value="1"/>
</dbReference>
<accession>A0A1X9LHL6</accession>
<dbReference type="InterPro" id="IPR039420">
    <property type="entry name" value="WalR-like"/>
</dbReference>